<feature type="transmembrane region" description="Helical" evidence="2">
    <location>
        <begin position="31"/>
        <end position="52"/>
    </location>
</feature>
<comment type="caution">
    <text evidence="3">The sequence shown here is derived from an EMBL/GenBank/DDBJ whole genome shotgun (WGS) entry which is preliminary data.</text>
</comment>
<dbReference type="RefSeq" id="WP_189117789.1">
    <property type="nucleotide sequence ID" value="NZ_BMRK01000004.1"/>
</dbReference>
<dbReference type="EMBL" id="BSEL01000004">
    <property type="protein sequence ID" value="GLJ67524.1"/>
    <property type="molecule type" value="Genomic_DNA"/>
</dbReference>
<keyword evidence="2" id="KW-1133">Transmembrane helix</keyword>
<reference evidence="3" key="1">
    <citation type="journal article" date="2014" name="Int. J. Syst. Evol. Microbiol.">
        <title>Complete genome of a new Firmicutes species belonging to the dominant human colonic microbiota ('Ruminococcus bicirculans') reveals two chromosomes and a selective capacity to utilize plant glucans.</title>
        <authorList>
            <consortium name="NISC Comparative Sequencing Program"/>
            <person name="Wegmann U."/>
            <person name="Louis P."/>
            <person name="Goesmann A."/>
            <person name="Henrissat B."/>
            <person name="Duncan S.H."/>
            <person name="Flint H.J."/>
        </authorList>
    </citation>
    <scope>NUCLEOTIDE SEQUENCE</scope>
    <source>
        <strain evidence="3">VKM Ac-1246</strain>
    </source>
</reference>
<keyword evidence="2" id="KW-0472">Membrane</keyword>
<evidence type="ECO:0000313" key="3">
    <source>
        <dbReference type="EMBL" id="GLJ67524.1"/>
    </source>
</evidence>
<sequence>MPYGEAVRSTSGDGPQESSGSSFRLIATTALPLYVTMIASSIGSTLNVALVGRHDTGSLAALAIALAVYGPATATVAPTVKGTRAD</sequence>
<keyword evidence="4" id="KW-1185">Reference proteome</keyword>
<dbReference type="Proteomes" id="UP001142292">
    <property type="component" value="Unassembled WGS sequence"/>
</dbReference>
<reference evidence="3" key="2">
    <citation type="submission" date="2023-01" db="EMBL/GenBank/DDBJ databases">
        <authorList>
            <person name="Sun Q."/>
            <person name="Evtushenko L."/>
        </authorList>
    </citation>
    <scope>NUCLEOTIDE SEQUENCE</scope>
    <source>
        <strain evidence="3">VKM Ac-1246</strain>
    </source>
</reference>
<evidence type="ECO:0008006" key="5">
    <source>
        <dbReference type="Google" id="ProtNLM"/>
    </source>
</evidence>
<keyword evidence="2" id="KW-0812">Transmembrane</keyword>
<proteinExistence type="predicted"/>
<feature type="region of interest" description="Disordered" evidence="1">
    <location>
        <begin position="1"/>
        <end position="21"/>
    </location>
</feature>
<evidence type="ECO:0000313" key="4">
    <source>
        <dbReference type="Proteomes" id="UP001142292"/>
    </source>
</evidence>
<accession>A0ABQ5SU85</accession>
<feature type="transmembrane region" description="Helical" evidence="2">
    <location>
        <begin position="59"/>
        <end position="80"/>
    </location>
</feature>
<gene>
    <name evidence="3" type="ORF">GCM10017579_15600</name>
</gene>
<organism evidence="3 4">
    <name type="scientific">Nocardioides luteus</name>
    <dbReference type="NCBI Taxonomy" id="1844"/>
    <lineage>
        <taxon>Bacteria</taxon>
        <taxon>Bacillati</taxon>
        <taxon>Actinomycetota</taxon>
        <taxon>Actinomycetes</taxon>
        <taxon>Propionibacteriales</taxon>
        <taxon>Nocardioidaceae</taxon>
        <taxon>Nocardioides</taxon>
    </lineage>
</organism>
<evidence type="ECO:0000256" key="2">
    <source>
        <dbReference type="SAM" id="Phobius"/>
    </source>
</evidence>
<protein>
    <recommendedName>
        <fullName evidence="5">Polysaccharide biosynthesis protein C-terminal domain-containing protein</fullName>
    </recommendedName>
</protein>
<feature type="compositionally biased region" description="Polar residues" evidence="1">
    <location>
        <begin position="8"/>
        <end position="21"/>
    </location>
</feature>
<name>A0ABQ5SU85_9ACTN</name>
<evidence type="ECO:0000256" key="1">
    <source>
        <dbReference type="SAM" id="MobiDB-lite"/>
    </source>
</evidence>